<keyword evidence="3 7" id="KW-0240">DNA-directed RNA polymerase</keyword>
<dbReference type="InterPro" id="IPR016049">
    <property type="entry name" value="RNA_pol_Rpc34-like"/>
</dbReference>
<dbReference type="EMBL" id="MNCJ02000318">
    <property type="protein sequence ID" value="KAF5815478.1"/>
    <property type="molecule type" value="Genomic_DNA"/>
</dbReference>
<dbReference type="InterPro" id="IPR036390">
    <property type="entry name" value="WH_DNA-bd_sf"/>
</dbReference>
<dbReference type="GO" id="GO:0006383">
    <property type="term" value="P:transcription by RNA polymerase III"/>
    <property type="evidence" value="ECO:0007669"/>
    <property type="project" value="InterPro"/>
</dbReference>
<name>A0A251VAH0_HELAN</name>
<keyword evidence="4" id="KW-0804">Transcription</keyword>
<reference evidence="6 8" key="1">
    <citation type="journal article" date="2017" name="Nature">
        <title>The sunflower genome provides insights into oil metabolism, flowering and Asterid evolution.</title>
        <authorList>
            <person name="Badouin H."/>
            <person name="Gouzy J."/>
            <person name="Grassa C.J."/>
            <person name="Murat F."/>
            <person name="Staton S.E."/>
            <person name="Cottret L."/>
            <person name="Lelandais-Briere C."/>
            <person name="Owens G.L."/>
            <person name="Carrere S."/>
            <person name="Mayjonade B."/>
            <person name="Legrand L."/>
            <person name="Gill N."/>
            <person name="Kane N.C."/>
            <person name="Bowers J.E."/>
            <person name="Hubner S."/>
            <person name="Bellec A."/>
            <person name="Berard A."/>
            <person name="Berges H."/>
            <person name="Blanchet N."/>
            <person name="Boniface M.C."/>
            <person name="Brunel D."/>
            <person name="Catrice O."/>
            <person name="Chaidir N."/>
            <person name="Claudel C."/>
            <person name="Donnadieu C."/>
            <person name="Faraut T."/>
            <person name="Fievet G."/>
            <person name="Helmstetter N."/>
            <person name="King M."/>
            <person name="Knapp S.J."/>
            <person name="Lai Z."/>
            <person name="Le Paslier M.C."/>
            <person name="Lippi Y."/>
            <person name="Lorenzon L."/>
            <person name="Mandel J.R."/>
            <person name="Marage G."/>
            <person name="Marchand G."/>
            <person name="Marquand E."/>
            <person name="Bret-Mestries E."/>
            <person name="Morien E."/>
            <person name="Nambeesan S."/>
            <person name="Nguyen T."/>
            <person name="Pegot-Espagnet P."/>
            <person name="Pouilly N."/>
            <person name="Raftis F."/>
            <person name="Sallet E."/>
            <person name="Schiex T."/>
            <person name="Thomas J."/>
            <person name="Vandecasteele C."/>
            <person name="Vares D."/>
            <person name="Vear F."/>
            <person name="Vautrin S."/>
            <person name="Crespi M."/>
            <person name="Mangin B."/>
            <person name="Burke J.M."/>
            <person name="Salse J."/>
            <person name="Munos S."/>
            <person name="Vincourt P."/>
            <person name="Rieseberg L.H."/>
            <person name="Langlade N.B."/>
        </authorList>
    </citation>
    <scope>NUCLEOTIDE SEQUENCE [LARGE SCALE GENOMIC DNA]</scope>
    <source>
        <strain evidence="8">cv. SF193</strain>
        <tissue evidence="6">Leaves</tissue>
    </source>
</reference>
<reference evidence="6" key="3">
    <citation type="submission" date="2020-06" db="EMBL/GenBank/DDBJ databases">
        <title>Helianthus annuus Genome sequencing and assembly Release 2.</title>
        <authorList>
            <person name="Gouzy J."/>
            <person name="Langlade N."/>
            <person name="Munos S."/>
        </authorList>
    </citation>
    <scope>NUCLEOTIDE SEQUENCE</scope>
    <source>
        <tissue evidence="6">Leaves</tissue>
    </source>
</reference>
<protein>
    <submittedName>
        <fullName evidence="7">Putative DNA binding,DNA-directed RNA polymerase</fullName>
    </submittedName>
    <submittedName>
        <fullName evidence="6">RNA polymerase Rpc34, winged helix-like DNA-binding domain superfamily</fullName>
    </submittedName>
</protein>
<evidence type="ECO:0000256" key="3">
    <source>
        <dbReference type="ARBA" id="ARBA00022478"/>
    </source>
</evidence>
<dbReference type="GO" id="GO:0005666">
    <property type="term" value="C:RNA polymerase III complex"/>
    <property type="evidence" value="ECO:0000318"/>
    <property type="project" value="GO_Central"/>
</dbReference>
<reference evidence="7" key="2">
    <citation type="submission" date="2017-02" db="EMBL/GenBank/DDBJ databases">
        <title>Sunflower complete genome.</title>
        <authorList>
            <person name="Langlade N."/>
            <person name="Munos S."/>
        </authorList>
    </citation>
    <scope>NUCLEOTIDE SEQUENCE [LARGE SCALE GENOMIC DNA]</scope>
    <source>
        <tissue evidence="7">Leaves</tissue>
    </source>
</reference>
<evidence type="ECO:0000313" key="8">
    <source>
        <dbReference type="Proteomes" id="UP000215914"/>
    </source>
</evidence>
<evidence type="ECO:0000256" key="2">
    <source>
        <dbReference type="ARBA" id="ARBA00011038"/>
    </source>
</evidence>
<keyword evidence="6" id="KW-0238">DNA-binding</keyword>
<dbReference type="InterPro" id="IPR036388">
    <property type="entry name" value="WH-like_DNA-bd_sf"/>
</dbReference>
<comment type="similarity">
    <text evidence="2">Belongs to the eukaryotic RPC34/RPC39 RNA polymerase subunit family.</text>
</comment>
<dbReference type="OMA" id="QGCTIRD"/>
<dbReference type="InterPro" id="IPR007832">
    <property type="entry name" value="RNA_pol_Rpc34"/>
</dbReference>
<dbReference type="OrthoDB" id="613763at2759"/>
<keyword evidence="8" id="KW-1185">Reference proteome</keyword>
<organism evidence="7 8">
    <name type="scientific">Helianthus annuus</name>
    <name type="common">Common sunflower</name>
    <dbReference type="NCBI Taxonomy" id="4232"/>
    <lineage>
        <taxon>Eukaryota</taxon>
        <taxon>Viridiplantae</taxon>
        <taxon>Streptophyta</taxon>
        <taxon>Embryophyta</taxon>
        <taxon>Tracheophyta</taxon>
        <taxon>Spermatophyta</taxon>
        <taxon>Magnoliopsida</taxon>
        <taxon>eudicotyledons</taxon>
        <taxon>Gunneridae</taxon>
        <taxon>Pentapetalae</taxon>
        <taxon>asterids</taxon>
        <taxon>campanulids</taxon>
        <taxon>Asterales</taxon>
        <taxon>Asteraceae</taxon>
        <taxon>Asteroideae</taxon>
        <taxon>Heliantheae alliance</taxon>
        <taxon>Heliantheae</taxon>
        <taxon>Helianthus</taxon>
    </lineage>
</organism>
<dbReference type="Proteomes" id="UP000215914">
    <property type="component" value="Chromosome 3"/>
</dbReference>
<proteinExistence type="inferred from homology"/>
<dbReference type="SUPFAM" id="SSF46785">
    <property type="entry name" value="Winged helix' DNA-binding domain"/>
    <property type="match status" value="1"/>
</dbReference>
<keyword evidence="5" id="KW-0539">Nucleus</keyword>
<dbReference type="EMBL" id="CM007892">
    <property type="protein sequence ID" value="OTG31952.1"/>
    <property type="molecule type" value="Genomic_DNA"/>
</dbReference>
<dbReference type="GO" id="GO:0003677">
    <property type="term" value="F:DNA binding"/>
    <property type="evidence" value="ECO:0007669"/>
    <property type="project" value="UniProtKB-KW"/>
</dbReference>
<sequence length="232" mass="25627">MSLSQKRKRPESNPASGLAESDQQVVLNFIKSKGEDATTKGNINKETKVPTQIVTKCIDNLLALSLIKKIPHAHFKGDYYIATEFKPSNAVSGGEWYLDGKLDTQFINELKNACLHIVKSLKVATAEGVHEVFEKRRLTNVECTSQQISEILGSMVLENLIIEVKSSGHGEYHSIPVGNVCYRCPVGNLKRGPDRGAMASIPCGVCPRIRECTPDGLISPTTCVYYTKWLDF</sequence>
<dbReference type="STRING" id="4232.A0A251VAH0"/>
<comment type="subcellular location">
    <subcellularLocation>
        <location evidence="1">Nucleus</location>
    </subcellularLocation>
</comment>
<dbReference type="Pfam" id="PF05158">
    <property type="entry name" value="RNA_pol_Rpc34"/>
    <property type="match status" value="2"/>
</dbReference>
<dbReference type="Gene3D" id="1.10.10.10">
    <property type="entry name" value="Winged helix-like DNA-binding domain superfamily/Winged helix DNA-binding domain"/>
    <property type="match status" value="1"/>
</dbReference>
<evidence type="ECO:0000313" key="6">
    <source>
        <dbReference type="EMBL" id="KAF5815478.1"/>
    </source>
</evidence>
<gene>
    <name evidence="7" type="ORF">HannXRQ_Chr03g0081311</name>
    <name evidence="6" type="ORF">HanXRQr2_Chr03g0123541</name>
</gene>
<dbReference type="PANTHER" id="PTHR12780">
    <property type="entry name" value="RNA POLYMERASE III DNA DIRECTED , 39KD SUBUNIT-RELATED"/>
    <property type="match status" value="1"/>
</dbReference>
<dbReference type="AlphaFoldDB" id="A0A251VAH0"/>
<evidence type="ECO:0000256" key="4">
    <source>
        <dbReference type="ARBA" id="ARBA00023163"/>
    </source>
</evidence>
<evidence type="ECO:0000256" key="5">
    <source>
        <dbReference type="ARBA" id="ARBA00023242"/>
    </source>
</evidence>
<evidence type="ECO:0000313" key="7">
    <source>
        <dbReference type="EMBL" id="OTG31952.1"/>
    </source>
</evidence>
<dbReference type="InParanoid" id="A0A251VAH0"/>
<dbReference type="Gramene" id="mRNA:HanXRQr2_Chr03g0123541">
    <property type="protein sequence ID" value="CDS:HanXRQr2_Chr03g0123541.1"/>
    <property type="gene ID" value="HanXRQr2_Chr03g0123541"/>
</dbReference>
<evidence type="ECO:0000256" key="1">
    <source>
        <dbReference type="ARBA" id="ARBA00004123"/>
    </source>
</evidence>
<dbReference type="FunCoup" id="A0A251VAH0">
    <property type="interactions" value="3936"/>
</dbReference>
<accession>A0A251VAH0</accession>